<evidence type="ECO:0000313" key="2">
    <source>
        <dbReference type="Proteomes" id="UP000789706"/>
    </source>
</evidence>
<dbReference type="AlphaFoldDB" id="A0A9N9B6Y5"/>
<dbReference type="EMBL" id="CAJVPK010000865">
    <property type="protein sequence ID" value="CAG8555514.1"/>
    <property type="molecule type" value="Genomic_DNA"/>
</dbReference>
<name>A0A9N9B6Y5_9GLOM</name>
<comment type="caution">
    <text evidence="1">The sequence shown here is derived from an EMBL/GenBank/DDBJ whole genome shotgun (WGS) entry which is preliminary data.</text>
</comment>
<organism evidence="1 2">
    <name type="scientific">Diversispora eburnea</name>
    <dbReference type="NCBI Taxonomy" id="1213867"/>
    <lineage>
        <taxon>Eukaryota</taxon>
        <taxon>Fungi</taxon>
        <taxon>Fungi incertae sedis</taxon>
        <taxon>Mucoromycota</taxon>
        <taxon>Glomeromycotina</taxon>
        <taxon>Glomeromycetes</taxon>
        <taxon>Diversisporales</taxon>
        <taxon>Diversisporaceae</taxon>
        <taxon>Diversispora</taxon>
    </lineage>
</organism>
<protein>
    <submittedName>
        <fullName evidence="1">9324_t:CDS:1</fullName>
    </submittedName>
</protein>
<evidence type="ECO:0000313" key="1">
    <source>
        <dbReference type="EMBL" id="CAG8555514.1"/>
    </source>
</evidence>
<gene>
    <name evidence="1" type="ORF">DEBURN_LOCUS7318</name>
</gene>
<accession>A0A9N9B6Y5</accession>
<dbReference type="Proteomes" id="UP000789706">
    <property type="component" value="Unassembled WGS sequence"/>
</dbReference>
<keyword evidence="2" id="KW-1185">Reference proteome</keyword>
<sequence length="53" mass="6157">MVVKENKEGESELILLDDIIKKSQELDFDAKERILLPCPLQCPAQSKFKIWLL</sequence>
<reference evidence="1" key="1">
    <citation type="submission" date="2021-06" db="EMBL/GenBank/DDBJ databases">
        <authorList>
            <person name="Kallberg Y."/>
            <person name="Tangrot J."/>
            <person name="Rosling A."/>
        </authorList>
    </citation>
    <scope>NUCLEOTIDE SEQUENCE</scope>
    <source>
        <strain evidence="1">AZ414A</strain>
    </source>
</reference>
<proteinExistence type="predicted"/>